<gene>
    <name evidence="1" type="ORF">OTERR_12690</name>
</gene>
<keyword evidence="2" id="KW-1185">Reference proteome</keyword>
<protein>
    <submittedName>
        <fullName evidence="1">Uncharacterized protein</fullName>
    </submittedName>
</protein>
<name>A0A5C1E800_9RHOO</name>
<dbReference type="RefSeq" id="WP_149425196.1">
    <property type="nucleotide sequence ID" value="NZ_CP022579.1"/>
</dbReference>
<accession>A0A5C1E800</accession>
<dbReference type="KEGG" id="otr:OTERR_12690"/>
<dbReference type="Proteomes" id="UP000323671">
    <property type="component" value="Chromosome"/>
</dbReference>
<dbReference type="AlphaFoldDB" id="A0A5C1E800"/>
<evidence type="ECO:0000313" key="2">
    <source>
        <dbReference type="Proteomes" id="UP000323671"/>
    </source>
</evidence>
<dbReference type="EMBL" id="CP022579">
    <property type="protein sequence ID" value="QEL64745.1"/>
    <property type="molecule type" value="Genomic_DNA"/>
</dbReference>
<proteinExistence type="predicted"/>
<organism evidence="1 2">
    <name type="scientific">Oryzomicrobium terrae</name>
    <dbReference type="NCBI Taxonomy" id="1735038"/>
    <lineage>
        <taxon>Bacteria</taxon>
        <taxon>Pseudomonadati</taxon>
        <taxon>Pseudomonadota</taxon>
        <taxon>Betaproteobacteria</taxon>
        <taxon>Rhodocyclales</taxon>
        <taxon>Rhodocyclaceae</taxon>
        <taxon>Oryzomicrobium</taxon>
    </lineage>
</organism>
<evidence type="ECO:0000313" key="1">
    <source>
        <dbReference type="EMBL" id="QEL64745.1"/>
    </source>
</evidence>
<reference evidence="1 2" key="1">
    <citation type="submission" date="2017-07" db="EMBL/GenBank/DDBJ databases">
        <title>Complete genome sequence of Oryzomicrobium terrae TPP412.</title>
        <authorList>
            <person name="Chiu L.-W."/>
            <person name="Lo K.-J."/>
            <person name="Tsai Y.-M."/>
            <person name="Lin S.-S."/>
            <person name="Kuo C.-H."/>
            <person name="Liu C.-T."/>
        </authorList>
    </citation>
    <scope>NUCLEOTIDE SEQUENCE [LARGE SCALE GENOMIC DNA]</scope>
    <source>
        <strain evidence="1 2">TPP412</strain>
    </source>
</reference>
<sequence length="77" mass="7998">MTTAAAILPPGPVTAFFAPACHFADVELADLDQCAKARGLVVGTAPGRVGLFKPSQFPQGWARLSGCVFAHREAIAC</sequence>